<evidence type="ECO:0000256" key="2">
    <source>
        <dbReference type="ARBA" id="ARBA00022525"/>
    </source>
</evidence>
<dbReference type="Gene3D" id="3.40.50.1820">
    <property type="entry name" value="alpha/beta hydrolase"/>
    <property type="match status" value="1"/>
</dbReference>
<dbReference type="PANTHER" id="PTHR48098">
    <property type="entry name" value="ENTEROCHELIN ESTERASE-RELATED"/>
    <property type="match status" value="1"/>
</dbReference>
<dbReference type="InterPro" id="IPR000801">
    <property type="entry name" value="Esterase-like"/>
</dbReference>
<dbReference type="PANTHER" id="PTHR48098:SF1">
    <property type="entry name" value="DIACYLGLYCEROL ACYLTRANSFERASE_MYCOLYLTRANSFERASE AG85A"/>
    <property type="match status" value="1"/>
</dbReference>
<feature type="transmembrane region" description="Helical" evidence="3">
    <location>
        <begin position="64"/>
        <end position="84"/>
    </location>
</feature>
<dbReference type="EMBL" id="BLKX01000001">
    <property type="protein sequence ID" value="GFG77777.1"/>
    <property type="molecule type" value="Genomic_DNA"/>
</dbReference>
<evidence type="ECO:0000256" key="3">
    <source>
        <dbReference type="SAM" id="Phobius"/>
    </source>
</evidence>
<comment type="caution">
    <text evidence="4">The sequence shown here is derived from an EMBL/GenBank/DDBJ whole genome shotgun (WGS) entry which is preliminary data.</text>
</comment>
<keyword evidence="3" id="KW-0812">Transmembrane</keyword>
<reference evidence="4 5" key="1">
    <citation type="journal article" date="2019" name="Emerg. Microbes Infect.">
        <title>Comprehensive subspecies identification of 175 nontuberculous mycobacteria species based on 7547 genomic profiles.</title>
        <authorList>
            <person name="Matsumoto Y."/>
            <person name="Kinjo T."/>
            <person name="Motooka D."/>
            <person name="Nabeya D."/>
            <person name="Jung N."/>
            <person name="Uechi K."/>
            <person name="Horii T."/>
            <person name="Iida T."/>
            <person name="Fujita J."/>
            <person name="Nakamura S."/>
        </authorList>
    </citation>
    <scope>NUCLEOTIDE SEQUENCE [LARGE SCALE GENOMIC DNA]</scope>
    <source>
        <strain evidence="4 5">JCM 18565</strain>
    </source>
</reference>
<dbReference type="InterPro" id="IPR029058">
    <property type="entry name" value="AB_hydrolase_fold"/>
</dbReference>
<comment type="subcellular location">
    <subcellularLocation>
        <location evidence="1">Secreted</location>
    </subcellularLocation>
</comment>
<evidence type="ECO:0000256" key="1">
    <source>
        <dbReference type="ARBA" id="ARBA00004613"/>
    </source>
</evidence>
<evidence type="ECO:0000313" key="4">
    <source>
        <dbReference type="EMBL" id="GFG77777.1"/>
    </source>
</evidence>
<dbReference type="SUPFAM" id="SSF53474">
    <property type="entry name" value="alpha/beta-Hydrolases"/>
    <property type="match status" value="1"/>
</dbReference>
<accession>A0ABQ1C0K2</accession>
<dbReference type="Proteomes" id="UP000465240">
    <property type="component" value="Unassembled WGS sequence"/>
</dbReference>
<protein>
    <recommendedName>
        <fullName evidence="6">Esterase family protein</fullName>
    </recommendedName>
</protein>
<evidence type="ECO:0000313" key="5">
    <source>
        <dbReference type="Proteomes" id="UP000465240"/>
    </source>
</evidence>
<keyword evidence="2" id="KW-0964">Secreted</keyword>
<organism evidence="4 5">
    <name type="scientific">Mycobacterium paragordonae</name>
    <dbReference type="NCBI Taxonomy" id="1389713"/>
    <lineage>
        <taxon>Bacteria</taxon>
        <taxon>Bacillati</taxon>
        <taxon>Actinomycetota</taxon>
        <taxon>Actinomycetes</taxon>
        <taxon>Mycobacteriales</taxon>
        <taxon>Mycobacteriaceae</taxon>
        <taxon>Mycobacterium</taxon>
    </lineage>
</organism>
<evidence type="ECO:0008006" key="6">
    <source>
        <dbReference type="Google" id="ProtNLM"/>
    </source>
</evidence>
<keyword evidence="5" id="KW-1185">Reference proteome</keyword>
<feature type="transmembrane region" description="Helical" evidence="3">
    <location>
        <begin position="6"/>
        <end position="26"/>
    </location>
</feature>
<feature type="transmembrane region" description="Helical" evidence="3">
    <location>
        <begin position="33"/>
        <end position="52"/>
    </location>
</feature>
<keyword evidence="3" id="KW-1133">Transmembrane helix</keyword>
<keyword evidence="3" id="KW-0472">Membrane</keyword>
<feature type="transmembrane region" description="Helical" evidence="3">
    <location>
        <begin position="96"/>
        <end position="116"/>
    </location>
</feature>
<sequence>MPHLSLMHGIIPAMVQIVTVAALLYALGWRKRLVAVGVAAGVVTVAVAHWTYDTLGIASEPAPWQLWLWVFLFGLAATTVVAGWRGAGGWRRNASVFATSFCLLCVGLTINGWLGYFPTVDAAWSQLTNRPLHNQVDIKAAYAMQRKSVAVQGGKLVAVTTGSRMSGFSHRREWVYLPPAWFSGKPLPAILMIGGEFGTPADWIRVGNATHALDAYAAAHRGEAPIAVFADATGGFAVDTECVDGPRGNAAQHLVAEVIPEIGDMFGLGGQPKWGVVGFSSGGTCAVDLAVMHPEIFRAFVDIGGDIGPNAGTQEQTIDRLFGGDAEAYRRFDPRTAIRRHGPYTGMSGLFAVPGTSGDQDGVGQDAAEALCEAARDSRISCELTALPGKHDWPSAAGAFAVTLPWLGERLGMTGDASSVAE</sequence>
<proteinExistence type="predicted"/>
<gene>
    <name evidence="4" type="ORF">MPRG_10530</name>
</gene>
<name>A0ABQ1C0K2_9MYCO</name>
<dbReference type="Pfam" id="PF00756">
    <property type="entry name" value="Esterase"/>
    <property type="match status" value="1"/>
</dbReference>
<dbReference type="InterPro" id="IPR050583">
    <property type="entry name" value="Mycobacterial_A85_antigen"/>
</dbReference>